<dbReference type="NCBIfam" id="TIGR00254">
    <property type="entry name" value="GGDEF"/>
    <property type="match status" value="1"/>
</dbReference>
<dbReference type="Pfam" id="PF00990">
    <property type="entry name" value="GGDEF"/>
    <property type="match status" value="1"/>
</dbReference>
<comment type="caution">
    <text evidence="5">The sequence shown here is derived from an EMBL/GenBank/DDBJ whole genome shotgun (WGS) entry which is preliminary data.</text>
</comment>
<dbReference type="SMART" id="SM00304">
    <property type="entry name" value="HAMP"/>
    <property type="match status" value="1"/>
</dbReference>
<dbReference type="SMART" id="SM00267">
    <property type="entry name" value="GGDEF"/>
    <property type="match status" value="1"/>
</dbReference>
<dbReference type="InterPro" id="IPR029151">
    <property type="entry name" value="Sensor-like_sf"/>
</dbReference>
<dbReference type="Gene3D" id="6.10.340.10">
    <property type="match status" value="1"/>
</dbReference>
<dbReference type="InterPro" id="IPR043128">
    <property type="entry name" value="Rev_trsase/Diguanyl_cyclase"/>
</dbReference>
<name>A0A2S9VG58_9ALTE</name>
<dbReference type="SUPFAM" id="SSF158472">
    <property type="entry name" value="HAMP domain-like"/>
    <property type="match status" value="1"/>
</dbReference>
<protein>
    <submittedName>
        <fullName evidence="5">GGDEF domain-containing protein</fullName>
    </submittedName>
</protein>
<dbReference type="CDD" id="cd01949">
    <property type="entry name" value="GGDEF"/>
    <property type="match status" value="1"/>
</dbReference>
<feature type="domain" description="GGDEF" evidence="4">
    <location>
        <begin position="380"/>
        <end position="505"/>
    </location>
</feature>
<dbReference type="InterPro" id="IPR029787">
    <property type="entry name" value="Nucleotide_cyclase"/>
</dbReference>
<dbReference type="InterPro" id="IPR001633">
    <property type="entry name" value="EAL_dom"/>
</dbReference>
<dbReference type="PROSITE" id="PS50883">
    <property type="entry name" value="EAL"/>
    <property type="match status" value="1"/>
</dbReference>
<dbReference type="AlphaFoldDB" id="A0A2S9VG58"/>
<dbReference type="SMART" id="SM00052">
    <property type="entry name" value="EAL"/>
    <property type="match status" value="1"/>
</dbReference>
<keyword evidence="1" id="KW-0812">Transmembrane</keyword>
<dbReference type="PANTHER" id="PTHR33121">
    <property type="entry name" value="CYCLIC DI-GMP PHOSPHODIESTERASE PDEF"/>
    <property type="match status" value="1"/>
</dbReference>
<keyword evidence="1" id="KW-1133">Transmembrane helix</keyword>
<evidence type="ECO:0000256" key="1">
    <source>
        <dbReference type="SAM" id="Phobius"/>
    </source>
</evidence>
<dbReference type="Pfam" id="PF00672">
    <property type="entry name" value="HAMP"/>
    <property type="match status" value="1"/>
</dbReference>
<dbReference type="Pfam" id="PF14827">
    <property type="entry name" value="dCache_3"/>
    <property type="match status" value="1"/>
</dbReference>
<keyword evidence="6" id="KW-1185">Reference proteome</keyword>
<dbReference type="GO" id="GO:0071111">
    <property type="term" value="F:cyclic-guanylate-specific phosphodiesterase activity"/>
    <property type="evidence" value="ECO:0007669"/>
    <property type="project" value="InterPro"/>
</dbReference>
<dbReference type="InterPro" id="IPR050706">
    <property type="entry name" value="Cyclic-di-GMP_PDE-like"/>
</dbReference>
<dbReference type="SUPFAM" id="SSF55073">
    <property type="entry name" value="Nucleotide cyclase"/>
    <property type="match status" value="1"/>
</dbReference>
<dbReference type="Pfam" id="PF00563">
    <property type="entry name" value="EAL"/>
    <property type="match status" value="1"/>
</dbReference>
<dbReference type="EMBL" id="PVNP01000009">
    <property type="protein sequence ID" value="PRO75429.1"/>
    <property type="molecule type" value="Genomic_DNA"/>
</dbReference>
<dbReference type="SUPFAM" id="SSF103190">
    <property type="entry name" value="Sensory domain-like"/>
    <property type="match status" value="1"/>
</dbReference>
<dbReference type="PROSITE" id="PS50885">
    <property type="entry name" value="HAMP"/>
    <property type="match status" value="1"/>
</dbReference>
<evidence type="ECO:0000259" key="2">
    <source>
        <dbReference type="PROSITE" id="PS50883"/>
    </source>
</evidence>
<accession>A0A2S9VG58</accession>
<dbReference type="InterPro" id="IPR029150">
    <property type="entry name" value="dCache_3"/>
</dbReference>
<sequence length="773" mass="86480">MTVTLRQSLFQILFIGIFITASMILGNVWTVTSKTAFNQVTKNIEVANSVLEQLLQDRSEQLLNSARVLTDDFGFKQAVATGDIPTIQSVLQNHGQRIESDFMMLTDLSGKVLESQPGYFARGSEFPYPDIINAVLEGGGSENAIIVDGSLYQVIMLPVYAPNPIAIAGIGFMDGDAFLKQVKKIIQADIIVSSKRSVNGAHVVLHSSLPYIQAQRVINADKQTLNWFDVTFSRDTPYLTRDIKLPDTLSNEVSITLAVDVSTHFDNFTQLQFNILGISLLAIAGSMLLSMFMASRVNKPVASLVTAANHLADGNYEQSVKTSGHLQEINELSDAFVRMKDSIQSREQRILMQSRLDMLTRLYNRSYMEELIQQRLDAGESLQVIGINIRDFRTINDLYGYSNGDTCIISIAERIKRWRGTAARLSGGELVWFANEPLTDEQLETFHTILEQPVATQQLVMPIKLVFTVVNCPADADNAQDLFRRMNILLDEAEMGANWLLQFSSEIEQRYLRRLSIITELKEVLQSEQDELSLVYQPKISLETRQVNGLEALIRWNSQRLGFIPPDEFIEIAEQAGFIEQVTDWVLNRVVADILILREHQIHIKPAVNLSTQDIQNRPLLERLIALLDANELSADNITLEITESDLVADAKIAIANLQFLQDKGFSIAIDDFGTGYSSLAYLKNLPVSAIKIDKAFVLNLSTDTEDQQIVHTVLSLSNIFDLEVVAEGVEDANAMEILAEWGCDTAQGYYISRPLPLGGLIDWLASSDYYQH</sequence>
<dbReference type="Proteomes" id="UP000238949">
    <property type="component" value="Unassembled WGS sequence"/>
</dbReference>
<dbReference type="OrthoDB" id="9804951at2"/>
<dbReference type="CDD" id="cd01948">
    <property type="entry name" value="EAL"/>
    <property type="match status" value="1"/>
</dbReference>
<dbReference type="InterPro" id="IPR003660">
    <property type="entry name" value="HAMP_dom"/>
</dbReference>
<dbReference type="GO" id="GO:0016020">
    <property type="term" value="C:membrane"/>
    <property type="evidence" value="ECO:0007669"/>
    <property type="project" value="InterPro"/>
</dbReference>
<reference evidence="6" key="1">
    <citation type="journal article" date="2020" name="Int. J. Syst. Evol. Microbiol.">
        <title>Alteromonas alba sp. nov., a marine bacterium isolated from the seawater of the West Pacific Ocean.</title>
        <authorList>
            <person name="Sun C."/>
            <person name="Wu Y.-H."/>
            <person name="Xamxidin M."/>
            <person name="Cheng H."/>
            <person name="Xu X.-W."/>
        </authorList>
    </citation>
    <scope>NUCLEOTIDE SEQUENCE [LARGE SCALE GENOMIC DNA]</scope>
    <source>
        <strain evidence="6">190</strain>
    </source>
</reference>
<keyword evidence="1" id="KW-0472">Membrane</keyword>
<proteinExistence type="predicted"/>
<dbReference type="SUPFAM" id="SSF141868">
    <property type="entry name" value="EAL domain-like"/>
    <property type="match status" value="1"/>
</dbReference>
<dbReference type="InterPro" id="IPR035919">
    <property type="entry name" value="EAL_sf"/>
</dbReference>
<evidence type="ECO:0000259" key="3">
    <source>
        <dbReference type="PROSITE" id="PS50885"/>
    </source>
</evidence>
<dbReference type="GO" id="GO:0007165">
    <property type="term" value="P:signal transduction"/>
    <property type="evidence" value="ECO:0007669"/>
    <property type="project" value="InterPro"/>
</dbReference>
<dbReference type="Gene3D" id="3.20.20.450">
    <property type="entry name" value="EAL domain"/>
    <property type="match status" value="1"/>
</dbReference>
<evidence type="ECO:0000259" key="4">
    <source>
        <dbReference type="PROSITE" id="PS50887"/>
    </source>
</evidence>
<evidence type="ECO:0000313" key="5">
    <source>
        <dbReference type="EMBL" id="PRO75429.1"/>
    </source>
</evidence>
<organism evidence="5 6">
    <name type="scientific">Alteromonas alba</name>
    <dbReference type="NCBI Taxonomy" id="2079529"/>
    <lineage>
        <taxon>Bacteria</taxon>
        <taxon>Pseudomonadati</taxon>
        <taxon>Pseudomonadota</taxon>
        <taxon>Gammaproteobacteria</taxon>
        <taxon>Alteromonadales</taxon>
        <taxon>Alteromonadaceae</taxon>
        <taxon>Alteromonas/Salinimonas group</taxon>
        <taxon>Alteromonas</taxon>
    </lineage>
</organism>
<dbReference type="InterPro" id="IPR000160">
    <property type="entry name" value="GGDEF_dom"/>
</dbReference>
<dbReference type="Gene3D" id="3.30.70.270">
    <property type="match status" value="1"/>
</dbReference>
<gene>
    <name evidence="5" type="ORF">C6Y40_01165</name>
</gene>
<feature type="domain" description="HAMP" evidence="3">
    <location>
        <begin position="295"/>
        <end position="348"/>
    </location>
</feature>
<evidence type="ECO:0000313" key="6">
    <source>
        <dbReference type="Proteomes" id="UP000238949"/>
    </source>
</evidence>
<feature type="transmembrane region" description="Helical" evidence="1">
    <location>
        <begin position="12"/>
        <end position="32"/>
    </location>
</feature>
<feature type="domain" description="EAL" evidence="2">
    <location>
        <begin position="514"/>
        <end position="769"/>
    </location>
</feature>
<dbReference type="RefSeq" id="WP_105932941.1">
    <property type="nucleotide sequence ID" value="NZ_PVNP01000009.1"/>
</dbReference>
<feature type="transmembrane region" description="Helical" evidence="1">
    <location>
        <begin position="273"/>
        <end position="294"/>
    </location>
</feature>
<dbReference type="PROSITE" id="PS50887">
    <property type="entry name" value="GGDEF"/>
    <property type="match status" value="1"/>
</dbReference>
<dbReference type="CDD" id="cd06225">
    <property type="entry name" value="HAMP"/>
    <property type="match status" value="1"/>
</dbReference>
<dbReference type="PANTHER" id="PTHR33121:SF71">
    <property type="entry name" value="OXYGEN SENSOR PROTEIN DOSP"/>
    <property type="match status" value="1"/>
</dbReference>